<dbReference type="RefSeq" id="WP_160422557.1">
    <property type="nucleotide sequence ID" value="NZ_WSTA01000004.1"/>
</dbReference>
<dbReference type="AlphaFoldDB" id="A0A6I4NS10"/>
<name>A0A6I4NS10_9MICO</name>
<accession>A0A6I4NS10</accession>
<feature type="active site" evidence="4">
    <location>
        <position position="34"/>
    </location>
</feature>
<dbReference type="SMART" id="SM00226">
    <property type="entry name" value="LMWPc"/>
    <property type="match status" value="1"/>
</dbReference>
<evidence type="ECO:0000256" key="4">
    <source>
        <dbReference type="PIRSR" id="PIRSR617867-1"/>
    </source>
</evidence>
<dbReference type="InterPro" id="IPR017867">
    <property type="entry name" value="Tyr_phospatase_low_mol_wt"/>
</dbReference>
<dbReference type="InterPro" id="IPR036196">
    <property type="entry name" value="Ptyr_pPase_sf"/>
</dbReference>
<evidence type="ECO:0000313" key="6">
    <source>
        <dbReference type="EMBL" id="MWB97258.1"/>
    </source>
</evidence>
<dbReference type="InterPro" id="IPR050438">
    <property type="entry name" value="LMW_PTPase"/>
</dbReference>
<dbReference type="PRINTS" id="PR00719">
    <property type="entry name" value="LMWPTPASE"/>
</dbReference>
<proteinExistence type="inferred from homology"/>
<keyword evidence="7" id="KW-1185">Reference proteome</keyword>
<dbReference type="InterPro" id="IPR023485">
    <property type="entry name" value="Ptyr_pPase"/>
</dbReference>
<evidence type="ECO:0000256" key="1">
    <source>
        <dbReference type="ARBA" id="ARBA00011063"/>
    </source>
</evidence>
<dbReference type="Proteomes" id="UP000438182">
    <property type="component" value="Unassembled WGS sequence"/>
</dbReference>
<dbReference type="PANTHER" id="PTHR11717:SF31">
    <property type="entry name" value="LOW MOLECULAR WEIGHT PROTEIN-TYROSINE-PHOSPHATASE ETP-RELATED"/>
    <property type="match status" value="1"/>
</dbReference>
<keyword evidence="3" id="KW-0904">Protein phosphatase</keyword>
<comment type="caution">
    <text evidence="6">The sequence shown here is derived from an EMBL/GenBank/DDBJ whole genome shotgun (WGS) entry which is preliminary data.</text>
</comment>
<evidence type="ECO:0000256" key="2">
    <source>
        <dbReference type="ARBA" id="ARBA00022801"/>
    </source>
</evidence>
<sequence>MVNAGGGRSRRGEARVPVPARPVILFVCTANQCRSPLARAIAEAHAEGMPVEFDSAGLLRGGAPMPRTGLEVAAESGLDLSEHRSRRYDRAEVAHYDLVLTMTREQAREILAESPELWPRVFTLKQFTRWADGRRFPKHADLSGWIDAAAADRQRTELLGSDPVDEIVDPVDQPVKVWRQVAEELEDHVDRLLAFVAPRRGRRRRV</sequence>
<dbReference type="Gene3D" id="3.40.50.2300">
    <property type="match status" value="1"/>
</dbReference>
<dbReference type="EMBL" id="WSTA01000004">
    <property type="protein sequence ID" value="MWB97258.1"/>
    <property type="molecule type" value="Genomic_DNA"/>
</dbReference>
<dbReference type="SUPFAM" id="SSF52788">
    <property type="entry name" value="Phosphotyrosine protein phosphatases I"/>
    <property type="match status" value="1"/>
</dbReference>
<feature type="domain" description="Phosphotyrosine protein phosphatase I" evidence="5">
    <location>
        <begin position="22"/>
        <end position="195"/>
    </location>
</feature>
<comment type="similarity">
    <text evidence="1">Belongs to the low molecular weight phosphotyrosine protein phosphatase family.</text>
</comment>
<protein>
    <recommendedName>
        <fullName evidence="5">Phosphotyrosine protein phosphatase I domain-containing protein</fullName>
    </recommendedName>
</protein>
<dbReference type="Pfam" id="PF01451">
    <property type="entry name" value="LMWPc"/>
    <property type="match status" value="1"/>
</dbReference>
<reference evidence="6 7" key="1">
    <citation type="submission" date="2019-12" db="EMBL/GenBank/DDBJ databases">
        <authorList>
            <person name="Kim Y.S."/>
        </authorList>
    </citation>
    <scope>NUCLEOTIDE SEQUENCE [LARGE SCALE GENOMIC DNA]</scope>
    <source>
        <strain evidence="6 7">MMS17-SY077</strain>
    </source>
</reference>
<dbReference type="GO" id="GO:0004725">
    <property type="term" value="F:protein tyrosine phosphatase activity"/>
    <property type="evidence" value="ECO:0007669"/>
    <property type="project" value="InterPro"/>
</dbReference>
<gene>
    <name evidence="6" type="ORF">GB864_01590</name>
</gene>
<organism evidence="6 7">
    <name type="scientific">Agromyces seonyuensis</name>
    <dbReference type="NCBI Taxonomy" id="2662446"/>
    <lineage>
        <taxon>Bacteria</taxon>
        <taxon>Bacillati</taxon>
        <taxon>Actinomycetota</taxon>
        <taxon>Actinomycetes</taxon>
        <taxon>Micrococcales</taxon>
        <taxon>Microbacteriaceae</taxon>
        <taxon>Agromyces</taxon>
    </lineage>
</organism>
<feature type="active site" description="Nucleophile" evidence="4">
    <location>
        <position position="28"/>
    </location>
</feature>
<evidence type="ECO:0000256" key="3">
    <source>
        <dbReference type="ARBA" id="ARBA00022912"/>
    </source>
</evidence>
<dbReference type="PANTHER" id="PTHR11717">
    <property type="entry name" value="LOW MOLECULAR WEIGHT PROTEIN TYROSINE PHOSPHATASE"/>
    <property type="match status" value="1"/>
</dbReference>
<evidence type="ECO:0000259" key="5">
    <source>
        <dbReference type="SMART" id="SM00226"/>
    </source>
</evidence>
<evidence type="ECO:0000313" key="7">
    <source>
        <dbReference type="Proteomes" id="UP000438182"/>
    </source>
</evidence>
<keyword evidence="2" id="KW-0378">Hydrolase</keyword>